<feature type="transmembrane region" description="Helical" evidence="1">
    <location>
        <begin position="354"/>
        <end position="372"/>
    </location>
</feature>
<keyword evidence="1" id="KW-0812">Transmembrane</keyword>
<feature type="transmembrane region" description="Helical" evidence="1">
    <location>
        <begin position="263"/>
        <end position="284"/>
    </location>
</feature>
<feature type="transmembrane region" description="Helical" evidence="1">
    <location>
        <begin position="78"/>
        <end position="100"/>
    </location>
</feature>
<sequence>MHYGPDFSFRFRLQDDSCAPGSREYDTWAGLLTIALSSNTVRASYSVDKFLAMPLFAAIIPTFFPLKHPREGITVGYYLNGVSIIFSTSLGALLHWTAATDFTSADFSFREKLAMCVVAVVINVPGTLLIYSCWEFPVPFSFVILSPLFFFNLSFALVVVVRRRLWTHPVFKRSLDLYGACMNLQVAQIIIYPAISVLYDKVGNTQRILLTTFFPIIKYGLKRLIKRAGKRLGEYQTVVAVSGVEICASLYQSMIMQTVPSTVAIGIIMGLDVVQGMLAIKFFADRHVDPSVPRDKIFDEAESVLTTKPVAPDATTAKKYQSDKQLRVRHRIVTHALQLANTAESILLVEYYEVIVPIVNGLFLLVAAQFHSARYNSRIAPFYHDRDQLASSLFSLTLYSLLQGLSCVAMHFVMKYRYGVSAIAHLSFVLERYHQSILGMMLAWLPVILHFTLMHYGSDFTFRFHFQDDYW</sequence>
<dbReference type="AlphaFoldDB" id="A0A8K1CT24"/>
<feature type="transmembrane region" description="Helical" evidence="1">
    <location>
        <begin position="393"/>
        <end position="413"/>
    </location>
</feature>
<keyword evidence="1" id="KW-1133">Transmembrane helix</keyword>
<feature type="transmembrane region" description="Helical" evidence="1">
    <location>
        <begin position="138"/>
        <end position="161"/>
    </location>
</feature>
<dbReference type="Proteomes" id="UP000794436">
    <property type="component" value="Unassembled WGS sequence"/>
</dbReference>
<proteinExistence type="predicted"/>
<evidence type="ECO:0000313" key="2">
    <source>
        <dbReference type="EMBL" id="TMW68195.1"/>
    </source>
</evidence>
<gene>
    <name evidence="2" type="ORF">Poli38472_007867</name>
</gene>
<feature type="transmembrane region" description="Helical" evidence="1">
    <location>
        <begin position="112"/>
        <end position="132"/>
    </location>
</feature>
<keyword evidence="3" id="KW-1185">Reference proteome</keyword>
<dbReference type="EMBL" id="SPLM01000003">
    <property type="protein sequence ID" value="TMW68195.1"/>
    <property type="molecule type" value="Genomic_DNA"/>
</dbReference>
<organism evidence="2 3">
    <name type="scientific">Pythium oligandrum</name>
    <name type="common">Mycoparasitic fungus</name>
    <dbReference type="NCBI Taxonomy" id="41045"/>
    <lineage>
        <taxon>Eukaryota</taxon>
        <taxon>Sar</taxon>
        <taxon>Stramenopiles</taxon>
        <taxon>Oomycota</taxon>
        <taxon>Peronosporomycetes</taxon>
        <taxon>Pythiales</taxon>
        <taxon>Pythiaceae</taxon>
        <taxon>Pythium</taxon>
    </lineage>
</organism>
<comment type="caution">
    <text evidence="2">The sequence shown here is derived from an EMBL/GenBank/DDBJ whole genome shotgun (WGS) entry which is preliminary data.</text>
</comment>
<feature type="transmembrane region" description="Helical" evidence="1">
    <location>
        <begin position="177"/>
        <end position="199"/>
    </location>
</feature>
<evidence type="ECO:0000256" key="1">
    <source>
        <dbReference type="SAM" id="Phobius"/>
    </source>
</evidence>
<keyword evidence="1" id="KW-0472">Membrane</keyword>
<evidence type="ECO:0000313" key="3">
    <source>
        <dbReference type="Proteomes" id="UP000794436"/>
    </source>
</evidence>
<feature type="transmembrane region" description="Helical" evidence="1">
    <location>
        <begin position="433"/>
        <end position="453"/>
    </location>
</feature>
<name>A0A8K1CT24_PYTOL</name>
<accession>A0A8K1CT24</accession>
<protein>
    <submittedName>
        <fullName evidence="2">Uncharacterized protein</fullName>
    </submittedName>
</protein>
<reference evidence="2" key="1">
    <citation type="submission" date="2019-03" db="EMBL/GenBank/DDBJ databases">
        <title>Long read genome sequence of the mycoparasitic Pythium oligandrum ATCC 38472 isolated from sugarbeet rhizosphere.</title>
        <authorList>
            <person name="Gaulin E."/>
        </authorList>
    </citation>
    <scope>NUCLEOTIDE SEQUENCE</scope>
    <source>
        <strain evidence="2">ATCC 38472_TT</strain>
    </source>
</reference>